<organism evidence="2">
    <name type="scientific">marine sediment metagenome</name>
    <dbReference type="NCBI Taxonomy" id="412755"/>
    <lineage>
        <taxon>unclassified sequences</taxon>
        <taxon>metagenomes</taxon>
        <taxon>ecological metagenomes</taxon>
    </lineage>
</organism>
<accession>A0A0F9TNM7</accession>
<feature type="transmembrane region" description="Helical" evidence="1">
    <location>
        <begin position="229"/>
        <end position="246"/>
    </location>
</feature>
<dbReference type="InterPro" id="IPR049458">
    <property type="entry name" value="EpsG-like"/>
</dbReference>
<comment type="caution">
    <text evidence="2">The sequence shown here is derived from an EMBL/GenBank/DDBJ whole genome shotgun (WGS) entry which is preliminary data.</text>
</comment>
<sequence length="337" mass="38823">MSININKCNPPIVVSKTAFYFLAALFYGLLLASLPNELFRDRDNYIVYARNFDIIAGQYSALTFFFNEPLFLFYNKLLSFLFAPELVPRVSVFFISSTAAYFILKYARNLLMIVIGFSLLFFVSYTFHLQLVVLRQGVATILFLWIVYFFWGQKSFFPLCFLLLFFHISFAIVFFVLFYEHVLNYFIKNIKLRLLFFSSTLFAVSFLMLTIAALLGVRQATSSHLMNNTNGGGGFVLFAFLLFFLYLRGLNNVCKTPYGKIGLLGVIVYLVFYFTIPVSGRLISIFLLFYYIYIVLSLNLKDLFSALIFLMINVVLWSNAITNESLTGLGVKYLSVF</sequence>
<feature type="transmembrane region" description="Helical" evidence="1">
    <location>
        <begin position="132"/>
        <end position="150"/>
    </location>
</feature>
<dbReference type="AlphaFoldDB" id="A0A0F9TNM7"/>
<protein>
    <recommendedName>
        <fullName evidence="3">Glycosyltransferase RgtA/B/C/D-like domain-containing protein</fullName>
    </recommendedName>
</protein>
<feature type="transmembrane region" description="Helical" evidence="1">
    <location>
        <begin position="86"/>
        <end position="104"/>
    </location>
</feature>
<feature type="transmembrane region" description="Helical" evidence="1">
    <location>
        <begin position="156"/>
        <end position="182"/>
    </location>
</feature>
<reference evidence="2" key="1">
    <citation type="journal article" date="2015" name="Nature">
        <title>Complex archaea that bridge the gap between prokaryotes and eukaryotes.</title>
        <authorList>
            <person name="Spang A."/>
            <person name="Saw J.H."/>
            <person name="Jorgensen S.L."/>
            <person name="Zaremba-Niedzwiedzka K."/>
            <person name="Martijn J."/>
            <person name="Lind A.E."/>
            <person name="van Eijk R."/>
            <person name="Schleper C."/>
            <person name="Guy L."/>
            <person name="Ettema T.J."/>
        </authorList>
    </citation>
    <scope>NUCLEOTIDE SEQUENCE</scope>
</reference>
<feature type="transmembrane region" description="Helical" evidence="1">
    <location>
        <begin position="258"/>
        <end position="276"/>
    </location>
</feature>
<keyword evidence="1" id="KW-0812">Transmembrane</keyword>
<keyword evidence="1" id="KW-0472">Membrane</keyword>
<evidence type="ECO:0008006" key="3">
    <source>
        <dbReference type="Google" id="ProtNLM"/>
    </source>
</evidence>
<proteinExistence type="predicted"/>
<evidence type="ECO:0000313" key="2">
    <source>
        <dbReference type="EMBL" id="KKN82720.1"/>
    </source>
</evidence>
<gene>
    <name evidence="2" type="ORF">LCGC14_0306780</name>
</gene>
<name>A0A0F9TNM7_9ZZZZ</name>
<feature type="transmembrane region" description="Helical" evidence="1">
    <location>
        <begin position="110"/>
        <end position="127"/>
    </location>
</feature>
<feature type="transmembrane region" description="Helical" evidence="1">
    <location>
        <begin position="303"/>
        <end position="321"/>
    </location>
</feature>
<dbReference type="Pfam" id="PF14897">
    <property type="entry name" value="EpsG"/>
    <property type="match status" value="1"/>
</dbReference>
<keyword evidence="1" id="KW-1133">Transmembrane helix</keyword>
<feature type="transmembrane region" description="Helical" evidence="1">
    <location>
        <begin position="194"/>
        <end position="217"/>
    </location>
</feature>
<evidence type="ECO:0000256" key="1">
    <source>
        <dbReference type="SAM" id="Phobius"/>
    </source>
</evidence>
<feature type="transmembrane region" description="Helical" evidence="1">
    <location>
        <begin position="12"/>
        <end position="34"/>
    </location>
</feature>
<dbReference type="EMBL" id="LAZR01000196">
    <property type="protein sequence ID" value="KKN82720.1"/>
    <property type="molecule type" value="Genomic_DNA"/>
</dbReference>